<protein>
    <submittedName>
        <fullName evidence="1">Uncharacterized protein</fullName>
    </submittedName>
</protein>
<dbReference type="EMBL" id="JAWHQM010000001">
    <property type="protein sequence ID" value="KAK5624808.1"/>
    <property type="molecule type" value="Genomic_DNA"/>
</dbReference>
<name>A0AAN7UAB3_9PEZI</name>
<proteinExistence type="predicted"/>
<organism evidence="1 2">
    <name type="scientific">Xylaria bambusicola</name>
    <dbReference type="NCBI Taxonomy" id="326684"/>
    <lineage>
        <taxon>Eukaryota</taxon>
        <taxon>Fungi</taxon>
        <taxon>Dikarya</taxon>
        <taxon>Ascomycota</taxon>
        <taxon>Pezizomycotina</taxon>
        <taxon>Sordariomycetes</taxon>
        <taxon>Xylariomycetidae</taxon>
        <taxon>Xylariales</taxon>
        <taxon>Xylariaceae</taxon>
        <taxon>Xylaria</taxon>
    </lineage>
</organism>
<comment type="caution">
    <text evidence="1">The sequence shown here is derived from an EMBL/GenBank/DDBJ whole genome shotgun (WGS) entry which is preliminary data.</text>
</comment>
<accession>A0AAN7UAB3</accession>
<keyword evidence="2" id="KW-1185">Reference proteome</keyword>
<reference evidence="1 2" key="1">
    <citation type="submission" date="2023-10" db="EMBL/GenBank/DDBJ databases">
        <title>Draft genome sequence of Xylaria bambusicola isolate GMP-LS, the root and basal stem rot pathogen of sugarcane in Indonesia.</title>
        <authorList>
            <person name="Selvaraj P."/>
            <person name="Muralishankar V."/>
            <person name="Muruganantham S."/>
            <person name="Sp S."/>
            <person name="Haryani S."/>
            <person name="Lau K.J.X."/>
            <person name="Naqvi N.I."/>
        </authorList>
    </citation>
    <scope>NUCLEOTIDE SEQUENCE [LARGE SCALE GENOMIC DNA]</scope>
    <source>
        <strain evidence="1">GMP-LS</strain>
    </source>
</reference>
<evidence type="ECO:0000313" key="2">
    <source>
        <dbReference type="Proteomes" id="UP001305414"/>
    </source>
</evidence>
<dbReference type="Proteomes" id="UP001305414">
    <property type="component" value="Unassembled WGS sequence"/>
</dbReference>
<sequence>MGGIDERTHVLGPFNPFLEELNFHAAGLCRTLVTDVGDEILDGGLSQRSLCSSACILISNVLNAAFRNCSHRGMLKVTLLIQRYGKKI</sequence>
<gene>
    <name evidence="1" type="ORF">RRF57_000524</name>
</gene>
<dbReference type="AlphaFoldDB" id="A0AAN7UAB3"/>
<evidence type="ECO:0000313" key="1">
    <source>
        <dbReference type="EMBL" id="KAK5624808.1"/>
    </source>
</evidence>